<evidence type="ECO:0000313" key="10">
    <source>
        <dbReference type="Proteomes" id="UP001234880"/>
    </source>
</evidence>
<evidence type="ECO:0000259" key="8">
    <source>
        <dbReference type="Pfam" id="PF00892"/>
    </source>
</evidence>
<feature type="region of interest" description="Disordered" evidence="6">
    <location>
        <begin position="1"/>
        <end position="51"/>
    </location>
</feature>
<keyword evidence="3 7" id="KW-0812">Transmembrane</keyword>
<dbReference type="SUPFAM" id="SSF103481">
    <property type="entry name" value="Multidrug resistance efflux transporter EmrE"/>
    <property type="match status" value="2"/>
</dbReference>
<feature type="compositionally biased region" description="Low complexity" evidence="6">
    <location>
        <begin position="361"/>
        <end position="380"/>
    </location>
</feature>
<feature type="transmembrane region" description="Helical" evidence="7">
    <location>
        <begin position="142"/>
        <end position="161"/>
    </location>
</feature>
<proteinExistence type="inferred from homology"/>
<feature type="transmembrane region" description="Helical" evidence="7">
    <location>
        <begin position="254"/>
        <end position="278"/>
    </location>
</feature>
<feature type="domain" description="EamA" evidence="8">
    <location>
        <begin position="196"/>
        <end position="327"/>
    </location>
</feature>
<evidence type="ECO:0000256" key="3">
    <source>
        <dbReference type="ARBA" id="ARBA00022692"/>
    </source>
</evidence>
<name>A0ABT9L1M7_9ACTN</name>
<evidence type="ECO:0000256" key="5">
    <source>
        <dbReference type="ARBA" id="ARBA00023136"/>
    </source>
</evidence>
<feature type="compositionally biased region" description="Pro residues" evidence="6">
    <location>
        <begin position="400"/>
        <end position="410"/>
    </location>
</feature>
<evidence type="ECO:0000256" key="2">
    <source>
        <dbReference type="ARBA" id="ARBA00007362"/>
    </source>
</evidence>
<comment type="caution">
    <text evidence="9">The sequence shown here is derived from an EMBL/GenBank/DDBJ whole genome shotgun (WGS) entry which is preliminary data.</text>
</comment>
<dbReference type="EMBL" id="JAURUE010000002">
    <property type="protein sequence ID" value="MDP9614612.1"/>
    <property type="molecule type" value="Genomic_DNA"/>
</dbReference>
<protein>
    <submittedName>
        <fullName evidence="9">Drug/metabolite transporter (DMT)-like permease</fullName>
    </submittedName>
</protein>
<dbReference type="PANTHER" id="PTHR32322:SF2">
    <property type="entry name" value="EAMA DOMAIN-CONTAINING PROTEIN"/>
    <property type="match status" value="1"/>
</dbReference>
<comment type="subcellular location">
    <subcellularLocation>
        <location evidence="1">Membrane</location>
        <topology evidence="1">Multi-pass membrane protein</topology>
    </subcellularLocation>
</comment>
<gene>
    <name evidence="9" type="ORF">JOF35_006950</name>
</gene>
<feature type="transmembrane region" description="Helical" evidence="7">
    <location>
        <begin position="170"/>
        <end position="187"/>
    </location>
</feature>
<dbReference type="PANTHER" id="PTHR32322">
    <property type="entry name" value="INNER MEMBRANE TRANSPORTER"/>
    <property type="match status" value="1"/>
</dbReference>
<dbReference type="Proteomes" id="UP001234880">
    <property type="component" value="Unassembled WGS sequence"/>
</dbReference>
<evidence type="ECO:0000256" key="7">
    <source>
        <dbReference type="SAM" id="Phobius"/>
    </source>
</evidence>
<feature type="compositionally biased region" description="Basic and acidic residues" evidence="6">
    <location>
        <begin position="412"/>
        <end position="444"/>
    </location>
</feature>
<dbReference type="InterPro" id="IPR000620">
    <property type="entry name" value="EamA_dom"/>
</dbReference>
<keyword evidence="10" id="KW-1185">Reference proteome</keyword>
<organism evidence="9 10">
    <name type="scientific">Streptomyces demainii</name>
    <dbReference type="NCBI Taxonomy" id="588122"/>
    <lineage>
        <taxon>Bacteria</taxon>
        <taxon>Bacillati</taxon>
        <taxon>Actinomycetota</taxon>
        <taxon>Actinomycetes</taxon>
        <taxon>Kitasatosporales</taxon>
        <taxon>Streptomycetaceae</taxon>
        <taxon>Streptomyces</taxon>
    </lineage>
</organism>
<feature type="compositionally biased region" description="Low complexity" evidence="6">
    <location>
        <begin position="336"/>
        <end position="354"/>
    </location>
</feature>
<comment type="similarity">
    <text evidence="2">Belongs to the EamA transporter family.</text>
</comment>
<reference evidence="9 10" key="1">
    <citation type="submission" date="2023-07" db="EMBL/GenBank/DDBJ databases">
        <title>Sequencing the genomes of 1000 actinobacteria strains.</title>
        <authorList>
            <person name="Klenk H.-P."/>
        </authorList>
    </citation>
    <scope>NUCLEOTIDE SEQUENCE [LARGE SCALE GENOMIC DNA]</scope>
    <source>
        <strain evidence="9 10">DSM 41600</strain>
    </source>
</reference>
<evidence type="ECO:0000256" key="1">
    <source>
        <dbReference type="ARBA" id="ARBA00004141"/>
    </source>
</evidence>
<keyword evidence="5 7" id="KW-0472">Membrane</keyword>
<dbReference type="Pfam" id="PF00892">
    <property type="entry name" value="EamA"/>
    <property type="match status" value="2"/>
</dbReference>
<feature type="transmembrane region" description="Helical" evidence="7">
    <location>
        <begin position="57"/>
        <end position="77"/>
    </location>
</feature>
<accession>A0ABT9L1M7</accession>
<dbReference type="InterPro" id="IPR037185">
    <property type="entry name" value="EmrE-like"/>
</dbReference>
<feature type="domain" description="EamA" evidence="8">
    <location>
        <begin position="54"/>
        <end position="183"/>
    </location>
</feature>
<sequence length="455" mass="45896">MTGQDSATHDSAIAVSGGPARDRHDPAAARHHPAPSRRGPAPGGNGPAPSAARTGTLLAALGVAAFSLTFPATAWALTGLGPWSVTACRVVLAALIAGGALAALRVPVPDRRHWPGLLVVAAGVVVGFPLLTTLALQTSTTAHAAVVVGLLPLTTAALSAVRTGVRPSRVFWAAALAGAAVVIAFAVQQSGGAPTTGDLYLFGALLVCAAGYTEGGRLAGHMPGWQVIGWALVGCLPLSVPGAVLALLCEDVHLGGRAVTGLLWLAVGSQFVGLVVWYRGMAAIGVARASQLQLAQPLLTLVWSVLLLDEKLTPAAPIAALAVLVCIGVTQRARVPAAGAARTPAPGRARGAGRTAERDPAAGQAPRTAGQAARAAGQDPRTADQDPRTAGQDPRTTDPAPAPAPAPAPGPTHRDPERAHQDPERAGQAPERPDPAPEAVDRKHPTAGANPDNQP</sequence>
<dbReference type="InterPro" id="IPR050638">
    <property type="entry name" value="AA-Vitamin_Transporters"/>
</dbReference>
<feature type="transmembrane region" description="Helical" evidence="7">
    <location>
        <begin position="116"/>
        <end position="136"/>
    </location>
</feature>
<feature type="transmembrane region" description="Helical" evidence="7">
    <location>
        <begin position="227"/>
        <end position="248"/>
    </location>
</feature>
<evidence type="ECO:0000256" key="4">
    <source>
        <dbReference type="ARBA" id="ARBA00022989"/>
    </source>
</evidence>
<keyword evidence="4 7" id="KW-1133">Transmembrane helix</keyword>
<evidence type="ECO:0000256" key="6">
    <source>
        <dbReference type="SAM" id="MobiDB-lite"/>
    </source>
</evidence>
<evidence type="ECO:0000313" key="9">
    <source>
        <dbReference type="EMBL" id="MDP9614612.1"/>
    </source>
</evidence>
<feature type="region of interest" description="Disordered" evidence="6">
    <location>
        <begin position="336"/>
        <end position="455"/>
    </location>
</feature>
<feature type="transmembrane region" description="Helical" evidence="7">
    <location>
        <begin position="83"/>
        <end position="104"/>
    </location>
</feature>